<dbReference type="EMBL" id="BDUD01000005">
    <property type="protein sequence ID" value="GBG23557.1"/>
    <property type="molecule type" value="Genomic_DNA"/>
</dbReference>
<feature type="domain" description="Tyr recombinase" evidence="6">
    <location>
        <begin position="138"/>
        <end position="324"/>
    </location>
</feature>
<dbReference type="GO" id="GO:0003677">
    <property type="term" value="F:DNA binding"/>
    <property type="evidence" value="ECO:0007669"/>
    <property type="project" value="UniProtKB-UniRule"/>
</dbReference>
<keyword evidence="4" id="KW-0233">DNA recombination</keyword>
<evidence type="ECO:0000259" key="7">
    <source>
        <dbReference type="PROSITE" id="PS51900"/>
    </source>
</evidence>
<evidence type="ECO:0000256" key="1">
    <source>
        <dbReference type="ARBA" id="ARBA00008857"/>
    </source>
</evidence>
<dbReference type="InterPro" id="IPR044068">
    <property type="entry name" value="CB"/>
</dbReference>
<comment type="caution">
    <text evidence="8">The sequence shown here is derived from an EMBL/GenBank/DDBJ whole genome shotgun (WGS) entry which is preliminary data.</text>
</comment>
<comment type="similarity">
    <text evidence="1">Belongs to the 'phage' integrase family.</text>
</comment>
<dbReference type="PANTHER" id="PTHR30349">
    <property type="entry name" value="PHAGE INTEGRASE-RELATED"/>
    <property type="match status" value="1"/>
</dbReference>
<dbReference type="OrthoDB" id="550438at2"/>
<dbReference type="Pfam" id="PF00589">
    <property type="entry name" value="Phage_integrase"/>
    <property type="match status" value="1"/>
</dbReference>
<dbReference type="GO" id="GO:0006310">
    <property type="term" value="P:DNA recombination"/>
    <property type="evidence" value="ECO:0007669"/>
    <property type="project" value="UniProtKB-KW"/>
</dbReference>
<dbReference type="GO" id="GO:0015074">
    <property type="term" value="P:DNA integration"/>
    <property type="evidence" value="ECO:0007669"/>
    <property type="project" value="UniProtKB-KW"/>
</dbReference>
<dbReference type="InterPro" id="IPR002104">
    <property type="entry name" value="Integrase_catalytic"/>
</dbReference>
<feature type="domain" description="Core-binding (CB)" evidence="7">
    <location>
        <begin position="27"/>
        <end position="117"/>
    </location>
</feature>
<dbReference type="AlphaFoldDB" id="A0A2R5FXR7"/>
<accession>A0A2R5FXR7</accession>
<evidence type="ECO:0000313" key="9">
    <source>
        <dbReference type="Proteomes" id="UP000245124"/>
    </source>
</evidence>
<keyword evidence="9" id="KW-1185">Reference proteome</keyword>
<evidence type="ECO:0000256" key="5">
    <source>
        <dbReference type="PROSITE-ProRule" id="PRU01248"/>
    </source>
</evidence>
<dbReference type="InterPro" id="IPR010998">
    <property type="entry name" value="Integrase_recombinase_N"/>
</dbReference>
<reference evidence="8 9" key="1">
    <citation type="submission" date="2017-06" db="EMBL/GenBank/DDBJ databases">
        <title>Genome sequencing of cyanobaciteial culture collection at National Institute for Environmental Studies (NIES).</title>
        <authorList>
            <person name="Hirose Y."/>
            <person name="Shimura Y."/>
            <person name="Fujisawa T."/>
            <person name="Nakamura Y."/>
            <person name="Kawachi M."/>
        </authorList>
    </citation>
    <scope>NUCLEOTIDE SEQUENCE [LARGE SCALE GENOMIC DNA]</scope>
    <source>
        <strain evidence="8 9">NIES-4072</strain>
    </source>
</reference>
<evidence type="ECO:0000256" key="4">
    <source>
        <dbReference type="ARBA" id="ARBA00023172"/>
    </source>
</evidence>
<dbReference type="RefSeq" id="WP_109013430.1">
    <property type="nucleotide sequence ID" value="NZ_BDUD01000005.1"/>
</dbReference>
<dbReference type="Proteomes" id="UP000245124">
    <property type="component" value="Unassembled WGS sequence"/>
</dbReference>
<evidence type="ECO:0000256" key="2">
    <source>
        <dbReference type="ARBA" id="ARBA00022908"/>
    </source>
</evidence>
<dbReference type="Gene3D" id="1.10.443.10">
    <property type="entry name" value="Intergrase catalytic core"/>
    <property type="match status" value="1"/>
</dbReference>
<protein>
    <submittedName>
        <fullName evidence="8">Integrase-recombinase protein</fullName>
    </submittedName>
</protein>
<proteinExistence type="inferred from homology"/>
<dbReference type="InterPro" id="IPR013762">
    <property type="entry name" value="Integrase-like_cat_sf"/>
</dbReference>
<evidence type="ECO:0000259" key="6">
    <source>
        <dbReference type="PROSITE" id="PS51898"/>
    </source>
</evidence>
<sequence length="330" mass="37613">MTPIHPENLSVLENSLSLAIGEDFSLENDPDVIQQLIGDKRSPNTKREYQKDLKDFFLFVVKKEPSRDLVLEFLHLEQRHAVAVVLKYKAHLIKKKLAEATVNRRLSAIKSMVEMGRRLGVCNFSLDDVKGEKVETYRDTMGIPAEDYALVIALVDRSTLKGKRDYAIMRLLWDNGLRRNEIVNLNVRDFNAKEKTLFILGKGKGSQKEILDLSDKTAEALASWIKASKKKRGDDPLFTVLAYHKNGARLTGEAIRRLVDGLCKQAGITKKMSPHRVRHSAITTVLDLNNGNYRATQRFSRHAQVQTVLKYDDNRQRLQKQMSDSISELI</sequence>
<dbReference type="InterPro" id="IPR004107">
    <property type="entry name" value="Integrase_SAM-like_N"/>
</dbReference>
<dbReference type="SUPFAM" id="SSF56349">
    <property type="entry name" value="DNA breaking-rejoining enzymes"/>
    <property type="match status" value="1"/>
</dbReference>
<keyword evidence="3 5" id="KW-0238">DNA-binding</keyword>
<name>A0A2R5FXR7_NOSCO</name>
<dbReference type="InterPro" id="IPR050090">
    <property type="entry name" value="Tyrosine_recombinase_XerCD"/>
</dbReference>
<dbReference type="PROSITE" id="PS51898">
    <property type="entry name" value="TYR_RECOMBINASE"/>
    <property type="match status" value="1"/>
</dbReference>
<dbReference type="InterPro" id="IPR011010">
    <property type="entry name" value="DNA_brk_join_enz"/>
</dbReference>
<keyword evidence="2" id="KW-0229">DNA integration</keyword>
<evidence type="ECO:0000256" key="3">
    <source>
        <dbReference type="ARBA" id="ARBA00023125"/>
    </source>
</evidence>
<dbReference type="PROSITE" id="PS51900">
    <property type="entry name" value="CB"/>
    <property type="match status" value="1"/>
</dbReference>
<organism evidence="8 9">
    <name type="scientific">Nostoc commune NIES-4072</name>
    <dbReference type="NCBI Taxonomy" id="2005467"/>
    <lineage>
        <taxon>Bacteria</taxon>
        <taxon>Bacillati</taxon>
        <taxon>Cyanobacteriota</taxon>
        <taxon>Cyanophyceae</taxon>
        <taxon>Nostocales</taxon>
        <taxon>Nostocaceae</taxon>
        <taxon>Nostoc</taxon>
    </lineage>
</organism>
<dbReference type="Pfam" id="PF02899">
    <property type="entry name" value="Phage_int_SAM_1"/>
    <property type="match status" value="1"/>
</dbReference>
<evidence type="ECO:0000313" key="8">
    <source>
        <dbReference type="EMBL" id="GBG23557.1"/>
    </source>
</evidence>
<dbReference type="PANTHER" id="PTHR30349:SF64">
    <property type="entry name" value="PROPHAGE INTEGRASE INTD-RELATED"/>
    <property type="match status" value="1"/>
</dbReference>
<dbReference type="CDD" id="cd01195">
    <property type="entry name" value="INT_C_like_5"/>
    <property type="match status" value="1"/>
</dbReference>
<dbReference type="Gene3D" id="1.10.150.130">
    <property type="match status" value="1"/>
</dbReference>
<gene>
    <name evidence="8" type="ORF">NIES4072_72690</name>
</gene>